<evidence type="ECO:0000256" key="4">
    <source>
        <dbReference type="ARBA" id="ARBA00015384"/>
    </source>
</evidence>
<protein>
    <recommendedName>
        <fullName evidence="4">Cytochrome c oxidase assembly protein CtaG</fullName>
    </recommendedName>
</protein>
<keyword evidence="9 10" id="KW-0472">Membrane</keyword>
<dbReference type="GO" id="GO:0005507">
    <property type="term" value="F:copper ion binding"/>
    <property type="evidence" value="ECO:0007669"/>
    <property type="project" value="InterPro"/>
</dbReference>
<dbReference type="SUPFAM" id="SSF110111">
    <property type="entry name" value="Ctag/Cox11"/>
    <property type="match status" value="1"/>
</dbReference>
<dbReference type="KEGG" id="maga:Mag101_00235"/>
<dbReference type="PANTHER" id="PTHR21320">
    <property type="entry name" value="CYTOCHROME C OXIDASE ASSEMBLY PROTEIN COX11-RELATED"/>
    <property type="match status" value="1"/>
</dbReference>
<dbReference type="Gene3D" id="2.60.370.10">
    <property type="entry name" value="Ctag/Cox11"/>
    <property type="match status" value="1"/>
</dbReference>
<dbReference type="EMBL" id="CP019650">
    <property type="protein sequence ID" value="AQQ66251.1"/>
    <property type="molecule type" value="Genomic_DNA"/>
</dbReference>
<dbReference type="InterPro" id="IPR023471">
    <property type="entry name" value="CtaG/Cox11_dom_sf"/>
</dbReference>
<evidence type="ECO:0000256" key="10">
    <source>
        <dbReference type="SAM" id="Phobius"/>
    </source>
</evidence>
<dbReference type="STRING" id="260552.Mag101_00235"/>
<keyword evidence="12" id="KW-1185">Reference proteome</keyword>
<evidence type="ECO:0000256" key="5">
    <source>
        <dbReference type="ARBA" id="ARBA00022692"/>
    </source>
</evidence>
<sequence length="190" mass="20841">MALSANAKTTARLTTLAVGMLGFALFVMPPLYDAFCEITGLNGKTGGRYEAVPAAVDTERTVKVQFVASNNENMPWEFKPGMVEIRVHPGEAVDTVFHARNPTDREMIGQAIPSLVPFKAANYFHKTECFCFNQQSLAAGETAELGLRFIVDPDLPVGVNTITLSYTLFDVTERFAKQANNKNTDSEREG</sequence>
<dbReference type="Pfam" id="PF04442">
    <property type="entry name" value="CtaG_Cox11"/>
    <property type="match status" value="1"/>
</dbReference>
<dbReference type="InterPro" id="IPR007533">
    <property type="entry name" value="Cyt_c_oxidase_assmbl_CtaG"/>
</dbReference>
<dbReference type="Proteomes" id="UP000188219">
    <property type="component" value="Chromosome"/>
</dbReference>
<evidence type="ECO:0000256" key="8">
    <source>
        <dbReference type="ARBA" id="ARBA00023008"/>
    </source>
</evidence>
<dbReference type="OrthoDB" id="9804841at2"/>
<evidence type="ECO:0000313" key="11">
    <source>
        <dbReference type="EMBL" id="AQQ66251.1"/>
    </source>
</evidence>
<accession>A0A1Q2M0L4</accession>
<dbReference type="PIRSF" id="PIRSF005413">
    <property type="entry name" value="COX11"/>
    <property type="match status" value="1"/>
</dbReference>
<comment type="function">
    <text evidence="1">Exerts its effect at some terminal stage of cytochrome c oxidase synthesis, probably by being involved in the insertion of the copper B into subunit I.</text>
</comment>
<proteinExistence type="inferred from homology"/>
<dbReference type="PANTHER" id="PTHR21320:SF3">
    <property type="entry name" value="CYTOCHROME C OXIDASE ASSEMBLY PROTEIN COX11, MITOCHONDRIAL-RELATED"/>
    <property type="match status" value="1"/>
</dbReference>
<keyword evidence="7 10" id="KW-1133">Transmembrane helix</keyword>
<gene>
    <name evidence="11" type="ORF">Mag101_00235</name>
</gene>
<reference evidence="11" key="1">
    <citation type="submission" date="2017-02" db="EMBL/GenBank/DDBJ databases">
        <title>Genome of Microbulbifer agarilyticus GP101.</title>
        <authorList>
            <person name="Jung J."/>
            <person name="Bae S.S."/>
            <person name="Baek K."/>
        </authorList>
    </citation>
    <scope>NUCLEOTIDE SEQUENCE [LARGE SCALE GENOMIC DNA]</scope>
    <source>
        <strain evidence="11">GP101</strain>
    </source>
</reference>
<evidence type="ECO:0000256" key="7">
    <source>
        <dbReference type="ARBA" id="ARBA00022989"/>
    </source>
</evidence>
<keyword evidence="8" id="KW-0186">Copper</keyword>
<evidence type="ECO:0000256" key="6">
    <source>
        <dbReference type="ARBA" id="ARBA00022968"/>
    </source>
</evidence>
<dbReference type="RefSeq" id="WP_077399149.1">
    <property type="nucleotide sequence ID" value="NZ_CP019650.1"/>
</dbReference>
<evidence type="ECO:0000256" key="3">
    <source>
        <dbReference type="ARBA" id="ARBA00009620"/>
    </source>
</evidence>
<evidence type="ECO:0000256" key="9">
    <source>
        <dbReference type="ARBA" id="ARBA00023136"/>
    </source>
</evidence>
<comment type="subcellular location">
    <subcellularLocation>
        <location evidence="2">Cell inner membrane</location>
        <topology evidence="2">Single-pass type II membrane protein</topology>
        <orientation evidence="2">Periplasmic side</orientation>
    </subcellularLocation>
</comment>
<keyword evidence="5 10" id="KW-0812">Transmembrane</keyword>
<keyword evidence="6" id="KW-0735">Signal-anchor</keyword>
<feature type="transmembrane region" description="Helical" evidence="10">
    <location>
        <begin position="12"/>
        <end position="32"/>
    </location>
</feature>
<dbReference type="NCBIfam" id="NF003465">
    <property type="entry name" value="PRK05089.1"/>
    <property type="match status" value="1"/>
</dbReference>
<dbReference type="GO" id="GO:0005886">
    <property type="term" value="C:plasma membrane"/>
    <property type="evidence" value="ECO:0007669"/>
    <property type="project" value="UniProtKB-SubCell"/>
</dbReference>
<evidence type="ECO:0000256" key="1">
    <source>
        <dbReference type="ARBA" id="ARBA00004007"/>
    </source>
</evidence>
<dbReference type="AlphaFoldDB" id="A0A1Q2M0L4"/>
<evidence type="ECO:0000313" key="12">
    <source>
        <dbReference type="Proteomes" id="UP000188219"/>
    </source>
</evidence>
<comment type="similarity">
    <text evidence="3">Belongs to the COX11/CtaG family.</text>
</comment>
<dbReference type="eggNOG" id="COG3175">
    <property type="taxonomic scope" value="Bacteria"/>
</dbReference>
<organism evidence="11 12">
    <name type="scientific">Microbulbifer agarilyticus</name>
    <dbReference type="NCBI Taxonomy" id="260552"/>
    <lineage>
        <taxon>Bacteria</taxon>
        <taxon>Pseudomonadati</taxon>
        <taxon>Pseudomonadota</taxon>
        <taxon>Gammaproteobacteria</taxon>
        <taxon>Cellvibrionales</taxon>
        <taxon>Microbulbiferaceae</taxon>
        <taxon>Microbulbifer</taxon>
    </lineage>
</organism>
<name>A0A1Q2M0L4_9GAMM</name>
<evidence type="ECO:0000256" key="2">
    <source>
        <dbReference type="ARBA" id="ARBA00004382"/>
    </source>
</evidence>